<feature type="domain" description="Topoisomerase 6 subunit A/Spo11 TOPRIM" evidence="1">
    <location>
        <begin position="46"/>
        <end position="190"/>
    </location>
</feature>
<accession>A0A2P6SJD6</accession>
<dbReference type="AlphaFoldDB" id="A0A2P6SJD6"/>
<evidence type="ECO:0000313" key="3">
    <source>
        <dbReference type="Proteomes" id="UP000238479"/>
    </source>
</evidence>
<dbReference type="Pfam" id="PF21180">
    <property type="entry name" value="TOP6A-Spo11_Toprim"/>
    <property type="match status" value="1"/>
</dbReference>
<dbReference type="Gramene" id="PRQ58792">
    <property type="protein sequence ID" value="PRQ58792"/>
    <property type="gene ID" value="RchiOBHm_Chr1g0363151"/>
</dbReference>
<keyword evidence="3" id="KW-1185">Reference proteome</keyword>
<dbReference type="EMBL" id="PDCK01000039">
    <property type="protein sequence ID" value="PRQ58792.1"/>
    <property type="molecule type" value="Genomic_DNA"/>
</dbReference>
<keyword evidence="2" id="KW-0413">Isomerase</keyword>
<gene>
    <name evidence="2" type="ORF">RchiOBHm_Chr1g0363151</name>
</gene>
<dbReference type="InterPro" id="IPR036078">
    <property type="entry name" value="Spo11/TopoVI_A_sf"/>
</dbReference>
<dbReference type="OMA" id="FLMEMKM"/>
<dbReference type="GO" id="GO:0003918">
    <property type="term" value="F:DNA topoisomerase type II (double strand cut, ATP-hydrolyzing) activity"/>
    <property type="evidence" value="ECO:0007669"/>
    <property type="project" value="InterPro"/>
</dbReference>
<protein>
    <submittedName>
        <fullName evidence="2">Putative DNA topoisomerase (ATP-hydrolyzing)</fullName>
        <ecNumber evidence="2">5.99.1.3</ecNumber>
    </submittedName>
</protein>
<reference evidence="2 3" key="1">
    <citation type="journal article" date="2018" name="Nat. Genet.">
        <title>The Rosa genome provides new insights in the design of modern roses.</title>
        <authorList>
            <person name="Bendahmane M."/>
        </authorList>
    </citation>
    <scope>NUCLEOTIDE SEQUENCE [LARGE SCALE GENOMIC DNA]</scope>
    <source>
        <strain evidence="3">cv. Old Blush</strain>
    </source>
</reference>
<name>A0A2P6SJD6_ROSCH</name>
<dbReference type="GO" id="GO:0042138">
    <property type="term" value="P:meiotic DNA double-strand break formation"/>
    <property type="evidence" value="ECO:0007669"/>
    <property type="project" value="TreeGrafter"/>
</dbReference>
<dbReference type="PANTHER" id="PTHR10848">
    <property type="entry name" value="MEIOTIC RECOMBINATION PROTEIN SPO11"/>
    <property type="match status" value="1"/>
</dbReference>
<organism evidence="2 3">
    <name type="scientific">Rosa chinensis</name>
    <name type="common">China rose</name>
    <dbReference type="NCBI Taxonomy" id="74649"/>
    <lineage>
        <taxon>Eukaryota</taxon>
        <taxon>Viridiplantae</taxon>
        <taxon>Streptophyta</taxon>
        <taxon>Embryophyta</taxon>
        <taxon>Tracheophyta</taxon>
        <taxon>Spermatophyta</taxon>
        <taxon>Magnoliopsida</taxon>
        <taxon>eudicotyledons</taxon>
        <taxon>Gunneridae</taxon>
        <taxon>Pentapetalae</taxon>
        <taxon>rosids</taxon>
        <taxon>fabids</taxon>
        <taxon>Rosales</taxon>
        <taxon>Rosaceae</taxon>
        <taxon>Rosoideae</taxon>
        <taxon>Rosoideae incertae sedis</taxon>
        <taxon>Rosa</taxon>
    </lineage>
</organism>
<sequence length="196" mass="22450">MKMNCRTSRVTIPHDLNMVSEINSDALFILLIDQSSNAYILERELARFAERFPRIIVFINQVHGQPANTTGLFLMEMKMKFPNMPMLALVNASPEGVKMLLSLEGLDVKWLGIRTDDFAKYKIPTNVDTPLTEVDIKLARHLLEEERVQKNPVLRDDLNHMVATESTVESDAVLALGAPFLYQVYLPLKLQYMDWQ</sequence>
<evidence type="ECO:0000259" key="1">
    <source>
        <dbReference type="Pfam" id="PF21180"/>
    </source>
</evidence>
<comment type="caution">
    <text evidence="2">The sequence shown here is derived from an EMBL/GenBank/DDBJ whole genome shotgun (WGS) entry which is preliminary data.</text>
</comment>
<proteinExistence type="predicted"/>
<dbReference type="GO" id="GO:0003677">
    <property type="term" value="F:DNA binding"/>
    <property type="evidence" value="ECO:0007669"/>
    <property type="project" value="InterPro"/>
</dbReference>
<dbReference type="Proteomes" id="UP000238479">
    <property type="component" value="Chromosome 1"/>
</dbReference>
<dbReference type="STRING" id="74649.A0A2P6SJD6"/>
<dbReference type="SUPFAM" id="SSF56726">
    <property type="entry name" value="DNA topoisomerase IV, alpha subunit"/>
    <property type="match status" value="1"/>
</dbReference>
<dbReference type="InterPro" id="IPR034136">
    <property type="entry name" value="TOPRIM_Topo6A/Spo11"/>
</dbReference>
<dbReference type="GO" id="GO:0000706">
    <property type="term" value="P:meiotic DNA double-strand break processing"/>
    <property type="evidence" value="ECO:0007669"/>
    <property type="project" value="TreeGrafter"/>
</dbReference>
<dbReference type="GO" id="GO:0000228">
    <property type="term" value="C:nuclear chromosome"/>
    <property type="evidence" value="ECO:0007669"/>
    <property type="project" value="TreeGrafter"/>
</dbReference>
<dbReference type="GO" id="GO:0007131">
    <property type="term" value="P:reciprocal meiotic recombination"/>
    <property type="evidence" value="ECO:0007669"/>
    <property type="project" value="TreeGrafter"/>
</dbReference>
<dbReference type="PANTHER" id="PTHR10848:SF4">
    <property type="entry name" value="DNA TOPOISOMERASE 6 SUBUNIT A"/>
    <property type="match status" value="1"/>
</dbReference>
<dbReference type="Gene3D" id="3.40.1360.10">
    <property type="match status" value="1"/>
</dbReference>
<evidence type="ECO:0000313" key="2">
    <source>
        <dbReference type="EMBL" id="PRQ58792.1"/>
    </source>
</evidence>
<dbReference type="EC" id="5.99.1.3" evidence="2"/>
<dbReference type="InterPro" id="IPR002815">
    <property type="entry name" value="Spo11/TopoVI_A"/>
</dbReference>